<accession>A0A0V0YEX6</accession>
<comment type="caution">
    <text evidence="1">The sequence shown here is derived from an EMBL/GenBank/DDBJ whole genome shotgun (WGS) entry which is preliminary data.</text>
</comment>
<protein>
    <submittedName>
        <fullName evidence="1">Uncharacterized protein</fullName>
    </submittedName>
</protein>
<dbReference type="AlphaFoldDB" id="A0A0V0YEX6"/>
<evidence type="ECO:0000313" key="1">
    <source>
        <dbReference type="EMBL" id="KRX98361.1"/>
    </source>
</evidence>
<proteinExistence type="predicted"/>
<evidence type="ECO:0000313" key="2">
    <source>
        <dbReference type="Proteomes" id="UP000054815"/>
    </source>
</evidence>
<dbReference type="Proteomes" id="UP000054815">
    <property type="component" value="Unassembled WGS sequence"/>
</dbReference>
<dbReference type="EMBL" id="JYDU01000022">
    <property type="protein sequence ID" value="KRX98361.1"/>
    <property type="molecule type" value="Genomic_DNA"/>
</dbReference>
<organism evidence="1 2">
    <name type="scientific">Trichinella pseudospiralis</name>
    <name type="common">Parasitic roundworm</name>
    <dbReference type="NCBI Taxonomy" id="6337"/>
    <lineage>
        <taxon>Eukaryota</taxon>
        <taxon>Metazoa</taxon>
        <taxon>Ecdysozoa</taxon>
        <taxon>Nematoda</taxon>
        <taxon>Enoplea</taxon>
        <taxon>Dorylaimia</taxon>
        <taxon>Trichinellida</taxon>
        <taxon>Trichinellidae</taxon>
        <taxon>Trichinella</taxon>
    </lineage>
</organism>
<name>A0A0V0YEX6_TRIPS</name>
<reference evidence="1 2" key="1">
    <citation type="submission" date="2015-01" db="EMBL/GenBank/DDBJ databases">
        <title>Evolution of Trichinella species and genotypes.</title>
        <authorList>
            <person name="Korhonen P.K."/>
            <person name="Edoardo P."/>
            <person name="Giuseppe L.R."/>
            <person name="Gasser R.B."/>
        </authorList>
    </citation>
    <scope>NUCLEOTIDE SEQUENCE [LARGE SCALE GENOMIC DNA]</scope>
    <source>
        <strain evidence="1">ISS141</strain>
    </source>
</reference>
<gene>
    <name evidence="1" type="ORF">T4E_1321</name>
</gene>
<sequence length="62" mass="6942">MAIQQAGRNSLFTESETYKGERSFRCYSSKRTALLVFLHRSFTASSRSTAIPSANELNAKHS</sequence>